<dbReference type="Pfam" id="PF00441">
    <property type="entry name" value="Acyl-CoA_dh_1"/>
    <property type="match status" value="1"/>
</dbReference>
<dbReference type="PANTHER" id="PTHR43884">
    <property type="entry name" value="ACYL-COA DEHYDROGENASE"/>
    <property type="match status" value="1"/>
</dbReference>
<feature type="domain" description="Acyl-CoA dehydrogenase/oxidase N-terminal" evidence="9">
    <location>
        <begin position="7"/>
        <end position="116"/>
    </location>
</feature>
<dbReference type="InterPro" id="IPR013786">
    <property type="entry name" value="AcylCoA_DH/ox_N"/>
</dbReference>
<name>A0A933L040_9HYPH</name>
<feature type="domain" description="Acyl-CoA oxidase/dehydrogenase middle" evidence="8">
    <location>
        <begin position="121"/>
        <end position="216"/>
    </location>
</feature>
<dbReference type="EMBL" id="JACRAF010000020">
    <property type="protein sequence ID" value="MBI4921508.1"/>
    <property type="molecule type" value="Genomic_DNA"/>
</dbReference>
<dbReference type="GO" id="GO:0050660">
    <property type="term" value="F:flavin adenine dinucleotide binding"/>
    <property type="evidence" value="ECO:0007669"/>
    <property type="project" value="InterPro"/>
</dbReference>
<dbReference type="InterPro" id="IPR009075">
    <property type="entry name" value="AcylCo_DH/oxidase_C"/>
</dbReference>
<reference evidence="10" key="1">
    <citation type="submission" date="2020-07" db="EMBL/GenBank/DDBJ databases">
        <title>Huge and variable diversity of episymbiotic CPR bacteria and DPANN archaea in groundwater ecosystems.</title>
        <authorList>
            <person name="He C.Y."/>
            <person name="Keren R."/>
            <person name="Whittaker M."/>
            <person name="Farag I.F."/>
            <person name="Doudna J."/>
            <person name="Cate J.H.D."/>
            <person name="Banfield J.F."/>
        </authorList>
    </citation>
    <scope>NUCLEOTIDE SEQUENCE</scope>
    <source>
        <strain evidence="10">NC_groundwater_1586_Pr3_B-0.1um_66_15</strain>
    </source>
</reference>
<organism evidence="10 11">
    <name type="scientific">Devosia nanyangense</name>
    <dbReference type="NCBI Taxonomy" id="1228055"/>
    <lineage>
        <taxon>Bacteria</taxon>
        <taxon>Pseudomonadati</taxon>
        <taxon>Pseudomonadota</taxon>
        <taxon>Alphaproteobacteria</taxon>
        <taxon>Hyphomicrobiales</taxon>
        <taxon>Devosiaceae</taxon>
        <taxon>Devosia</taxon>
    </lineage>
</organism>
<sequence length="381" mass="41592">MIDRETSILLRDAARKLTERVATPDYVRRLDRERTYPYELYEAWVEAGILALPFPEAFGGLGGSVLDLVLIAEEIARPSSDLAMAFGGSMFCGLNVLRKGSEAQKQYWLPKLISGEIRMSISISEPDAGSDVGAIRASAVRDGDAYVLNGQKVWATAAGSKNNVLNIYARTDPAAHYRQGLSLFLVDNDTPGVDLRKLDMLGRRSVGTYEIFLNDVRVPADRLIGGENKGWDCVLSGLEVERVVAAACDCGSARGVVELALGYAREREQFGRPIGTFQAMAHMLADAMTEVEAAWALTRSAAELLDEGKDSLREITMAKLFAAETYVKVANIGMQVCGAFGYSMEFDMQRHFRDARAATIAAGSSQMQRNLIAGLMGLRVK</sequence>
<dbReference type="SUPFAM" id="SSF56645">
    <property type="entry name" value="Acyl-CoA dehydrogenase NM domain-like"/>
    <property type="match status" value="1"/>
</dbReference>
<dbReference type="Pfam" id="PF02771">
    <property type="entry name" value="Acyl-CoA_dh_N"/>
    <property type="match status" value="1"/>
</dbReference>
<dbReference type="Pfam" id="PF02770">
    <property type="entry name" value="Acyl-CoA_dh_M"/>
    <property type="match status" value="1"/>
</dbReference>
<dbReference type="FunFam" id="2.40.110.10:FF:000002">
    <property type="entry name" value="Acyl-CoA dehydrogenase fadE12"/>
    <property type="match status" value="1"/>
</dbReference>
<dbReference type="Proteomes" id="UP000782610">
    <property type="component" value="Unassembled WGS sequence"/>
</dbReference>
<evidence type="ECO:0000259" key="9">
    <source>
        <dbReference type="Pfam" id="PF02771"/>
    </source>
</evidence>
<keyword evidence="5 6" id="KW-0560">Oxidoreductase</keyword>
<keyword evidence="3 6" id="KW-0285">Flavoprotein</keyword>
<dbReference type="InterPro" id="IPR036250">
    <property type="entry name" value="AcylCo_DH-like_C"/>
</dbReference>
<dbReference type="Gene3D" id="1.20.140.10">
    <property type="entry name" value="Butyryl-CoA Dehydrogenase, subunit A, domain 3"/>
    <property type="match status" value="1"/>
</dbReference>
<gene>
    <name evidence="10" type="ORF">HY834_07135</name>
</gene>
<evidence type="ECO:0000259" key="8">
    <source>
        <dbReference type="Pfam" id="PF02770"/>
    </source>
</evidence>
<dbReference type="InterPro" id="IPR009100">
    <property type="entry name" value="AcylCoA_DH/oxidase_NM_dom_sf"/>
</dbReference>
<comment type="cofactor">
    <cofactor evidence="1 6">
        <name>FAD</name>
        <dbReference type="ChEBI" id="CHEBI:57692"/>
    </cofactor>
</comment>
<dbReference type="InterPro" id="IPR037069">
    <property type="entry name" value="AcylCoA_DH/ox_N_sf"/>
</dbReference>
<evidence type="ECO:0000256" key="1">
    <source>
        <dbReference type="ARBA" id="ARBA00001974"/>
    </source>
</evidence>
<dbReference type="Gene3D" id="2.40.110.10">
    <property type="entry name" value="Butyryl-CoA Dehydrogenase, subunit A, domain 2"/>
    <property type="match status" value="1"/>
</dbReference>
<evidence type="ECO:0000256" key="6">
    <source>
        <dbReference type="RuleBase" id="RU362125"/>
    </source>
</evidence>
<proteinExistence type="inferred from homology"/>
<dbReference type="GO" id="GO:0003995">
    <property type="term" value="F:acyl-CoA dehydrogenase activity"/>
    <property type="evidence" value="ECO:0007669"/>
    <property type="project" value="TreeGrafter"/>
</dbReference>
<dbReference type="AlphaFoldDB" id="A0A933L040"/>
<evidence type="ECO:0000313" key="10">
    <source>
        <dbReference type="EMBL" id="MBI4921508.1"/>
    </source>
</evidence>
<evidence type="ECO:0000256" key="3">
    <source>
        <dbReference type="ARBA" id="ARBA00022630"/>
    </source>
</evidence>
<evidence type="ECO:0000256" key="2">
    <source>
        <dbReference type="ARBA" id="ARBA00009347"/>
    </source>
</evidence>
<evidence type="ECO:0000256" key="5">
    <source>
        <dbReference type="ARBA" id="ARBA00023002"/>
    </source>
</evidence>
<evidence type="ECO:0000259" key="7">
    <source>
        <dbReference type="Pfam" id="PF00441"/>
    </source>
</evidence>
<dbReference type="InterPro" id="IPR046373">
    <property type="entry name" value="Acyl-CoA_Oxase/DH_mid-dom_sf"/>
</dbReference>
<feature type="domain" description="Acyl-CoA dehydrogenase/oxidase C-terminal" evidence="7">
    <location>
        <begin position="228"/>
        <end position="373"/>
    </location>
</feature>
<dbReference type="SUPFAM" id="SSF47203">
    <property type="entry name" value="Acyl-CoA dehydrogenase C-terminal domain-like"/>
    <property type="match status" value="1"/>
</dbReference>
<dbReference type="FunFam" id="1.20.140.10:FF:000001">
    <property type="entry name" value="Acyl-CoA dehydrogenase"/>
    <property type="match status" value="1"/>
</dbReference>
<protein>
    <submittedName>
        <fullName evidence="10">Acyl-CoA/acyl-ACP dehydrogenase</fullName>
    </submittedName>
</protein>
<evidence type="ECO:0000313" key="11">
    <source>
        <dbReference type="Proteomes" id="UP000782610"/>
    </source>
</evidence>
<accession>A0A933L040</accession>
<dbReference type="PIRSF" id="PIRSF016578">
    <property type="entry name" value="HsaA"/>
    <property type="match status" value="1"/>
</dbReference>
<comment type="caution">
    <text evidence="10">The sequence shown here is derived from an EMBL/GenBank/DDBJ whole genome shotgun (WGS) entry which is preliminary data.</text>
</comment>
<dbReference type="Gene3D" id="1.10.540.10">
    <property type="entry name" value="Acyl-CoA dehydrogenase/oxidase, N-terminal domain"/>
    <property type="match status" value="1"/>
</dbReference>
<evidence type="ECO:0000256" key="4">
    <source>
        <dbReference type="ARBA" id="ARBA00022827"/>
    </source>
</evidence>
<comment type="similarity">
    <text evidence="2 6">Belongs to the acyl-CoA dehydrogenase family.</text>
</comment>
<keyword evidence="4 6" id="KW-0274">FAD</keyword>
<dbReference type="InterPro" id="IPR006091">
    <property type="entry name" value="Acyl-CoA_Oxase/DH_mid-dom"/>
</dbReference>
<dbReference type="PANTHER" id="PTHR43884:SF12">
    <property type="entry name" value="ISOVALERYL-COA DEHYDROGENASE, MITOCHONDRIAL-RELATED"/>
    <property type="match status" value="1"/>
</dbReference>